<comment type="caution">
    <text evidence="1">The sequence shown here is derived from an EMBL/GenBank/DDBJ whole genome shotgun (WGS) entry which is preliminary data.</text>
</comment>
<gene>
    <name evidence="1" type="ORF">GLW07_02625</name>
</gene>
<dbReference type="InterPro" id="IPR029044">
    <property type="entry name" value="Nucleotide-diphossugar_trans"/>
</dbReference>
<reference evidence="1 2" key="1">
    <citation type="submission" date="2019-11" db="EMBL/GenBank/DDBJ databases">
        <title>Genome sequences of 17 halophilic strains isolated from different environments.</title>
        <authorList>
            <person name="Furrow R.E."/>
        </authorList>
    </citation>
    <scope>NUCLEOTIDE SEQUENCE [LARGE SCALE GENOMIC DNA]</scope>
    <source>
        <strain evidence="1 2">22506_14_FS</strain>
    </source>
</reference>
<dbReference type="SUPFAM" id="SSF53448">
    <property type="entry name" value="Nucleotide-diphospho-sugar transferases"/>
    <property type="match status" value="1"/>
</dbReference>
<name>A0A845ER46_9BACL</name>
<dbReference type="AlphaFoldDB" id="A0A845ER46"/>
<dbReference type="InterPro" id="IPR050793">
    <property type="entry name" value="CMP-NeuNAc_synthase"/>
</dbReference>
<evidence type="ECO:0000313" key="2">
    <source>
        <dbReference type="Proteomes" id="UP000447833"/>
    </source>
</evidence>
<keyword evidence="1" id="KW-0548">Nucleotidyltransferase</keyword>
<accession>A0A845ER46</accession>
<dbReference type="Gene3D" id="3.90.550.10">
    <property type="entry name" value="Spore Coat Polysaccharide Biosynthesis Protein SpsA, Chain A"/>
    <property type="match status" value="1"/>
</dbReference>
<dbReference type="Pfam" id="PF02348">
    <property type="entry name" value="CTP_transf_3"/>
    <property type="match status" value="1"/>
</dbReference>
<dbReference type="EMBL" id="WMEY01000001">
    <property type="protein sequence ID" value="MYL62244.1"/>
    <property type="molecule type" value="Genomic_DNA"/>
</dbReference>
<dbReference type="RefSeq" id="WP_160918112.1">
    <property type="nucleotide sequence ID" value="NZ_WMEY01000001.1"/>
</dbReference>
<organism evidence="1 2">
    <name type="scientific">Guptibacillus hwajinpoensis</name>
    <dbReference type="NCBI Taxonomy" id="208199"/>
    <lineage>
        <taxon>Bacteria</taxon>
        <taxon>Bacillati</taxon>
        <taxon>Bacillota</taxon>
        <taxon>Bacilli</taxon>
        <taxon>Bacillales</taxon>
        <taxon>Guptibacillaceae</taxon>
        <taxon>Guptibacillus</taxon>
    </lineage>
</organism>
<dbReference type="InterPro" id="IPR003329">
    <property type="entry name" value="Cytidylyl_trans"/>
</dbReference>
<evidence type="ECO:0000313" key="1">
    <source>
        <dbReference type="EMBL" id="MYL62244.1"/>
    </source>
</evidence>
<dbReference type="CDD" id="cd02513">
    <property type="entry name" value="CMP-NeuAc_Synthase"/>
    <property type="match status" value="1"/>
</dbReference>
<protein>
    <submittedName>
        <fullName evidence="1">Acylneuraminate cytidylyltransferase family protein</fullName>
    </submittedName>
</protein>
<dbReference type="PANTHER" id="PTHR21485:SF6">
    <property type="entry name" value="N-ACYLNEURAMINATE CYTIDYLYLTRANSFERASE-RELATED"/>
    <property type="match status" value="1"/>
</dbReference>
<dbReference type="GO" id="GO:0008781">
    <property type="term" value="F:N-acylneuraminate cytidylyltransferase activity"/>
    <property type="evidence" value="ECO:0007669"/>
    <property type="project" value="TreeGrafter"/>
</dbReference>
<sequence>MLNNKTFLAVIPARGGSKGIPNKNIVDVHGKPLIQYTIDAALQSKYIDKVVVSTEDEAISNVARKCGAEIPFIRPMELASDNAKTIDTVIHALKTMEQEGSKFDYVVLLQPTQPLRESWHIDESIEKILFSKTDGLVSVSKVNDHPILVRTLNDKDEVSRILEENSTVRRQEFPDYYKVNGAIYINRVNESFTEETSLNDNKLAYVMDGKYDLDIDETLDLELLRLVLGGEINIES</sequence>
<dbReference type="PANTHER" id="PTHR21485">
    <property type="entry name" value="HAD SUPERFAMILY MEMBERS CMAS AND KDSC"/>
    <property type="match status" value="1"/>
</dbReference>
<proteinExistence type="predicted"/>
<keyword evidence="1" id="KW-0808">Transferase</keyword>
<dbReference type="Proteomes" id="UP000447833">
    <property type="component" value="Unassembled WGS sequence"/>
</dbReference>